<proteinExistence type="inferred from homology"/>
<comment type="caution">
    <text evidence="3">The sequence shown here is derived from an EMBL/GenBank/DDBJ whole genome shotgun (WGS) entry which is preliminary data.</text>
</comment>
<dbReference type="EMBL" id="MCFA01000042">
    <property type="protein sequence ID" value="ORY13360.1"/>
    <property type="molecule type" value="Genomic_DNA"/>
</dbReference>
<keyword evidence="2" id="KW-0560">Oxidoreductase</keyword>
<dbReference type="OrthoDB" id="1933717at2759"/>
<dbReference type="Gene3D" id="3.40.50.720">
    <property type="entry name" value="NAD(P)-binding Rossmann-like Domain"/>
    <property type="match status" value="1"/>
</dbReference>
<reference evidence="3 4" key="1">
    <citation type="submission" date="2016-07" db="EMBL/GenBank/DDBJ databases">
        <title>Pervasive Adenine N6-methylation of Active Genes in Fungi.</title>
        <authorList>
            <consortium name="DOE Joint Genome Institute"/>
            <person name="Mondo S.J."/>
            <person name="Dannebaum R.O."/>
            <person name="Kuo R.C."/>
            <person name="Labutti K."/>
            <person name="Haridas S."/>
            <person name="Kuo A."/>
            <person name="Salamov A."/>
            <person name="Ahrendt S.R."/>
            <person name="Lipzen A."/>
            <person name="Sullivan W."/>
            <person name="Andreopoulos W.B."/>
            <person name="Clum A."/>
            <person name="Lindquist E."/>
            <person name="Daum C."/>
            <person name="Ramamoorthy G.K."/>
            <person name="Gryganskyi A."/>
            <person name="Culley D."/>
            <person name="Magnuson J.K."/>
            <person name="James T.Y."/>
            <person name="O'Malley M.A."/>
            <person name="Stajich J.E."/>
            <person name="Spatafora J.W."/>
            <person name="Visel A."/>
            <person name="Grigoriev I.V."/>
        </authorList>
    </citation>
    <scope>NUCLEOTIDE SEQUENCE [LARGE SCALE GENOMIC DNA]</scope>
    <source>
        <strain evidence="3 4">CBS 115471</strain>
    </source>
</reference>
<dbReference type="GO" id="GO:0016616">
    <property type="term" value="F:oxidoreductase activity, acting on the CH-OH group of donors, NAD or NADP as acceptor"/>
    <property type="evidence" value="ECO:0007669"/>
    <property type="project" value="UniProtKB-ARBA"/>
</dbReference>
<keyword evidence="4" id="KW-1185">Reference proteome</keyword>
<gene>
    <name evidence="3" type="ORF">BCR34DRAFT_562101</name>
</gene>
<dbReference type="SUPFAM" id="SSF51735">
    <property type="entry name" value="NAD(P)-binding Rossmann-fold domains"/>
    <property type="match status" value="1"/>
</dbReference>
<evidence type="ECO:0000313" key="4">
    <source>
        <dbReference type="Proteomes" id="UP000193144"/>
    </source>
</evidence>
<evidence type="ECO:0000313" key="3">
    <source>
        <dbReference type="EMBL" id="ORY13360.1"/>
    </source>
</evidence>
<dbReference type="PANTHER" id="PTHR43008">
    <property type="entry name" value="BENZIL REDUCTASE"/>
    <property type="match status" value="1"/>
</dbReference>
<accession>A0A1Y1ZT31</accession>
<protein>
    <recommendedName>
        <fullName evidence="5">NAD(P)-binding protein</fullName>
    </recommendedName>
</protein>
<dbReference type="Proteomes" id="UP000193144">
    <property type="component" value="Unassembled WGS sequence"/>
</dbReference>
<evidence type="ECO:0000256" key="1">
    <source>
        <dbReference type="ARBA" id="ARBA00006484"/>
    </source>
</evidence>
<comment type="similarity">
    <text evidence="1">Belongs to the short-chain dehydrogenases/reductases (SDR) family.</text>
</comment>
<dbReference type="PRINTS" id="PR00081">
    <property type="entry name" value="GDHRDH"/>
</dbReference>
<dbReference type="STRING" id="1231657.A0A1Y1ZT31"/>
<dbReference type="CDD" id="cd05233">
    <property type="entry name" value="SDR_c"/>
    <property type="match status" value="1"/>
</dbReference>
<evidence type="ECO:0008006" key="5">
    <source>
        <dbReference type="Google" id="ProtNLM"/>
    </source>
</evidence>
<sequence>MKPPFPSLTPTWHNDTYPVIDPTDPSNTQAGKTVIITGAGSGIGRETAIAFAQAGAKHIVLVGRTEATLQETQKLLPTTRGCISTVCAASVGDVEQMKKVVDPAGSWDIFVLNAGHIAAPTSIAEASIEDWWASYETNIKSILITAQLFLPTANSNGATMLAVTAGGIVLPPSSVPGLSAYMTSKTAQVKLIEWLAAENPNLFACSVHPGVIDTKMLRDSGLSGLPYDTEQLPAHFMVWLAHPEKTRFLNGKFVWVNWDVEELGEKKDEIAKSDVTQINAMGWPYLHL</sequence>
<dbReference type="PANTHER" id="PTHR43008:SF4">
    <property type="entry name" value="CHAIN DEHYDROGENASE, PUTATIVE (AFU_ORTHOLOGUE AFUA_4G08710)-RELATED"/>
    <property type="match status" value="1"/>
</dbReference>
<dbReference type="GO" id="GO:0050664">
    <property type="term" value="F:oxidoreductase activity, acting on NAD(P)H, oxygen as acceptor"/>
    <property type="evidence" value="ECO:0007669"/>
    <property type="project" value="TreeGrafter"/>
</dbReference>
<dbReference type="AlphaFoldDB" id="A0A1Y1ZT31"/>
<evidence type="ECO:0000256" key="2">
    <source>
        <dbReference type="ARBA" id="ARBA00023002"/>
    </source>
</evidence>
<dbReference type="Pfam" id="PF00106">
    <property type="entry name" value="adh_short"/>
    <property type="match status" value="1"/>
</dbReference>
<dbReference type="InterPro" id="IPR002347">
    <property type="entry name" value="SDR_fam"/>
</dbReference>
<dbReference type="InterPro" id="IPR036291">
    <property type="entry name" value="NAD(P)-bd_dom_sf"/>
</dbReference>
<organism evidence="3 4">
    <name type="scientific">Clohesyomyces aquaticus</name>
    <dbReference type="NCBI Taxonomy" id="1231657"/>
    <lineage>
        <taxon>Eukaryota</taxon>
        <taxon>Fungi</taxon>
        <taxon>Dikarya</taxon>
        <taxon>Ascomycota</taxon>
        <taxon>Pezizomycotina</taxon>
        <taxon>Dothideomycetes</taxon>
        <taxon>Pleosporomycetidae</taxon>
        <taxon>Pleosporales</taxon>
        <taxon>Lindgomycetaceae</taxon>
        <taxon>Clohesyomyces</taxon>
    </lineage>
</organism>
<name>A0A1Y1ZT31_9PLEO</name>